<accession>A0A059C4R2</accession>
<name>A0A059C4R2_EUCGR</name>
<gene>
    <name evidence="1" type="ORF">EUGRSUZ_E01816</name>
</gene>
<organism evidence="1">
    <name type="scientific">Eucalyptus grandis</name>
    <name type="common">Flooded gum</name>
    <dbReference type="NCBI Taxonomy" id="71139"/>
    <lineage>
        <taxon>Eukaryota</taxon>
        <taxon>Viridiplantae</taxon>
        <taxon>Streptophyta</taxon>
        <taxon>Embryophyta</taxon>
        <taxon>Tracheophyta</taxon>
        <taxon>Spermatophyta</taxon>
        <taxon>Magnoliopsida</taxon>
        <taxon>eudicotyledons</taxon>
        <taxon>Gunneridae</taxon>
        <taxon>Pentapetalae</taxon>
        <taxon>rosids</taxon>
        <taxon>malvids</taxon>
        <taxon>Myrtales</taxon>
        <taxon>Myrtaceae</taxon>
        <taxon>Myrtoideae</taxon>
        <taxon>Eucalypteae</taxon>
        <taxon>Eucalyptus</taxon>
    </lineage>
</organism>
<dbReference type="AlphaFoldDB" id="A0A059C4R2"/>
<dbReference type="InParanoid" id="A0A059C4R2"/>
<evidence type="ECO:0000313" key="1">
    <source>
        <dbReference type="EMBL" id="KCW73347.1"/>
    </source>
</evidence>
<reference evidence="1" key="1">
    <citation type="submission" date="2013-07" db="EMBL/GenBank/DDBJ databases">
        <title>The genome of Eucalyptus grandis.</title>
        <authorList>
            <person name="Schmutz J."/>
            <person name="Hayes R."/>
            <person name="Myburg A."/>
            <person name="Tuskan G."/>
            <person name="Grattapaglia D."/>
            <person name="Rokhsar D.S."/>
        </authorList>
    </citation>
    <scope>NUCLEOTIDE SEQUENCE</scope>
    <source>
        <tissue evidence="1">Leaf extractions</tissue>
    </source>
</reference>
<dbReference type="Gramene" id="KCW73347">
    <property type="protein sequence ID" value="KCW73347"/>
    <property type="gene ID" value="EUGRSUZ_E01816"/>
</dbReference>
<dbReference type="EMBL" id="KK198757">
    <property type="protein sequence ID" value="KCW73347.1"/>
    <property type="molecule type" value="Genomic_DNA"/>
</dbReference>
<sequence length="99" mass="11236">MQIAIDQLDFEFDLCGAAIARELEECVRGFFRETLNEVFLRKFGLWMVGSEFTGNRRYTLQNQQQSPVGGWDSLMQNQALLRTTNHSGVGVGVRVGECF</sequence>
<proteinExistence type="predicted"/>
<protein>
    <submittedName>
        <fullName evidence="1">Uncharacterized protein</fullName>
    </submittedName>
</protein>